<dbReference type="Proteomes" id="UP000629923">
    <property type="component" value="Unassembled WGS sequence"/>
</dbReference>
<evidence type="ECO:0000313" key="2">
    <source>
        <dbReference type="EMBL" id="MBC2873379.1"/>
    </source>
</evidence>
<comment type="caution">
    <text evidence="2">The sequence shown here is derived from an EMBL/GenBank/DDBJ whole genome shotgun (WGS) entry which is preliminary data.</text>
</comment>
<organism evidence="2 3">
    <name type="scientific">Klebsiella pneumoniae</name>
    <dbReference type="NCBI Taxonomy" id="573"/>
    <lineage>
        <taxon>Bacteria</taxon>
        <taxon>Pseudomonadati</taxon>
        <taxon>Pseudomonadota</taxon>
        <taxon>Gammaproteobacteria</taxon>
        <taxon>Enterobacterales</taxon>
        <taxon>Enterobacteriaceae</taxon>
        <taxon>Klebsiella/Raoultella group</taxon>
        <taxon>Klebsiella</taxon>
        <taxon>Klebsiella pneumoniae complex</taxon>
    </lineage>
</organism>
<name>A0A923ENQ4_KLEPN</name>
<keyword evidence="1" id="KW-1133">Transmembrane helix</keyword>
<feature type="transmembrane region" description="Helical" evidence="1">
    <location>
        <begin position="33"/>
        <end position="53"/>
    </location>
</feature>
<reference evidence="2" key="1">
    <citation type="submission" date="2020-08" db="EMBL/GenBank/DDBJ databases">
        <title>Tigecycline and colistin resistance in Klebsiella pneumoniae.</title>
        <authorList>
            <person name="Ramesh N."/>
            <person name="Shanthini T."/>
            <person name="Prasanth M."/>
            <person name="Senthilkumar N."/>
            <person name="Meesala Krishna M."/>
            <person name="Guruswami G."/>
        </authorList>
    </citation>
    <scope>NUCLEOTIDE SEQUENCE</scope>
    <source>
        <strain evidence="2">SHM 84C</strain>
    </source>
</reference>
<dbReference type="EMBL" id="JACLQZ010000002">
    <property type="protein sequence ID" value="MBC2873379.1"/>
    <property type="molecule type" value="Genomic_DNA"/>
</dbReference>
<accession>A0A923ENQ4</accession>
<sequence>MDSRKMWRSNYAPPCFGVVEAGSEDTPTPFMSFRHVLVLMSVWYSVVWGLVMYFCTWRAQGMPPLVACVHSLCAGLFFGFYGAVSPVAKKVNGLPDWSELD</sequence>
<dbReference type="InterPro" id="IPR045644">
    <property type="entry name" value="DUF6404"/>
</dbReference>
<protein>
    <submittedName>
        <fullName evidence="2">Uncharacterized protein</fullName>
    </submittedName>
</protein>
<proteinExistence type="predicted"/>
<keyword evidence="1" id="KW-0812">Transmembrane</keyword>
<keyword evidence="1" id="KW-0472">Membrane</keyword>
<dbReference type="Pfam" id="PF19942">
    <property type="entry name" value="DUF6404"/>
    <property type="match status" value="1"/>
</dbReference>
<evidence type="ECO:0000256" key="1">
    <source>
        <dbReference type="SAM" id="Phobius"/>
    </source>
</evidence>
<feature type="transmembrane region" description="Helical" evidence="1">
    <location>
        <begin position="65"/>
        <end position="84"/>
    </location>
</feature>
<evidence type="ECO:0000313" key="3">
    <source>
        <dbReference type="Proteomes" id="UP000629923"/>
    </source>
</evidence>
<dbReference type="AlphaFoldDB" id="A0A923ENQ4"/>
<gene>
    <name evidence="2" type="ORF">H7U18_26785</name>
</gene>